<evidence type="ECO:0000313" key="4">
    <source>
        <dbReference type="EMBL" id="GJS74938.1"/>
    </source>
</evidence>
<feature type="compositionally biased region" description="Basic and acidic residues" evidence="1">
    <location>
        <begin position="71"/>
        <end position="87"/>
    </location>
</feature>
<dbReference type="PANTHER" id="PTHR33975">
    <property type="entry name" value="MYELIN-ASSOCIATED OLIGODENDROCYTE BASIC PROTEIN"/>
    <property type="match status" value="1"/>
</dbReference>
<dbReference type="InterPro" id="IPR053023">
    <property type="entry name" value="FLAP_modulator"/>
</dbReference>
<feature type="compositionally biased region" description="Low complexity" evidence="1">
    <location>
        <begin position="88"/>
        <end position="101"/>
    </location>
</feature>
<proteinExistence type="predicted"/>
<evidence type="ECO:0000313" key="5">
    <source>
        <dbReference type="Proteomes" id="UP001151760"/>
    </source>
</evidence>
<keyword evidence="2" id="KW-0472">Membrane</keyword>
<reference evidence="4" key="1">
    <citation type="journal article" date="2022" name="Int. J. Mol. Sci.">
        <title>Draft Genome of Tanacetum Coccineum: Genomic Comparison of Closely Related Tanacetum-Family Plants.</title>
        <authorList>
            <person name="Yamashiro T."/>
            <person name="Shiraishi A."/>
            <person name="Nakayama K."/>
            <person name="Satake H."/>
        </authorList>
    </citation>
    <scope>NUCLEOTIDE SEQUENCE</scope>
</reference>
<name>A0ABQ4YB86_9ASTR</name>
<keyword evidence="5" id="KW-1185">Reference proteome</keyword>
<comment type="caution">
    <text evidence="4">The sequence shown here is derived from an EMBL/GenBank/DDBJ whole genome shotgun (WGS) entry which is preliminary data.</text>
</comment>
<feature type="signal peptide" evidence="3">
    <location>
        <begin position="1"/>
        <end position="32"/>
    </location>
</feature>
<accession>A0ABQ4YB86</accession>
<organism evidence="4 5">
    <name type="scientific">Tanacetum coccineum</name>
    <dbReference type="NCBI Taxonomy" id="301880"/>
    <lineage>
        <taxon>Eukaryota</taxon>
        <taxon>Viridiplantae</taxon>
        <taxon>Streptophyta</taxon>
        <taxon>Embryophyta</taxon>
        <taxon>Tracheophyta</taxon>
        <taxon>Spermatophyta</taxon>
        <taxon>Magnoliopsida</taxon>
        <taxon>eudicotyledons</taxon>
        <taxon>Gunneridae</taxon>
        <taxon>Pentapetalae</taxon>
        <taxon>asterids</taxon>
        <taxon>campanulids</taxon>
        <taxon>Asterales</taxon>
        <taxon>Asteraceae</taxon>
        <taxon>Asteroideae</taxon>
        <taxon>Anthemideae</taxon>
        <taxon>Anthemidinae</taxon>
        <taxon>Tanacetum</taxon>
    </lineage>
</organism>
<dbReference type="EMBL" id="BQNB010010267">
    <property type="protein sequence ID" value="GJS74938.1"/>
    <property type="molecule type" value="Genomic_DNA"/>
</dbReference>
<feature type="transmembrane region" description="Helical" evidence="2">
    <location>
        <begin position="113"/>
        <end position="131"/>
    </location>
</feature>
<feature type="chain" id="PRO_5045237485" evidence="3">
    <location>
        <begin position="33"/>
        <end position="220"/>
    </location>
</feature>
<evidence type="ECO:0000256" key="2">
    <source>
        <dbReference type="SAM" id="Phobius"/>
    </source>
</evidence>
<evidence type="ECO:0000256" key="3">
    <source>
        <dbReference type="SAM" id="SignalP"/>
    </source>
</evidence>
<dbReference type="Proteomes" id="UP001151760">
    <property type="component" value="Unassembled WGS sequence"/>
</dbReference>
<gene>
    <name evidence="4" type="ORF">Tco_0724819</name>
</gene>
<dbReference type="PANTHER" id="PTHR33975:SF2">
    <property type="entry name" value="MYELIN-ASSOCIATED OLIGODENDROCYTE BASIC PROTEIN"/>
    <property type="match status" value="1"/>
</dbReference>
<evidence type="ECO:0000256" key="1">
    <source>
        <dbReference type="SAM" id="MobiDB-lite"/>
    </source>
</evidence>
<reference evidence="4" key="2">
    <citation type="submission" date="2022-01" db="EMBL/GenBank/DDBJ databases">
        <authorList>
            <person name="Yamashiro T."/>
            <person name="Shiraishi A."/>
            <person name="Satake H."/>
            <person name="Nakayama K."/>
        </authorList>
    </citation>
    <scope>NUCLEOTIDE SEQUENCE</scope>
</reference>
<feature type="region of interest" description="Disordered" evidence="1">
    <location>
        <begin position="52"/>
        <end position="104"/>
    </location>
</feature>
<protein>
    <submittedName>
        <fullName evidence="4">Uncharacterized protein</fullName>
    </submittedName>
</protein>
<keyword evidence="2" id="KW-1133">Transmembrane helix</keyword>
<feature type="compositionally biased region" description="Low complexity" evidence="1">
    <location>
        <begin position="53"/>
        <end position="62"/>
    </location>
</feature>
<keyword evidence="3" id="KW-0732">Signal</keyword>
<sequence>MEHVVKALQKPVMLKVLLCLLLLFDHHRLALATSGGVMGGSDFSSFSDRHSSASDSSFSSKGDSAHNTYSSRRDSQYDSYSSRRDSPDTSYSSTRESSYSSNTPTPPIGSADIFLFICFLAIFLMCCYLYHRRGDHGEDTSFKTSVFKLQVYCPLDISDCRSAYQEAAPRKKEKVVGFYQKEDEVVPKVEDVSLVDGVFDDALGGDGEEYFIIEGRVEVS</sequence>
<keyword evidence="2" id="KW-0812">Transmembrane</keyword>